<reference evidence="2 3" key="1">
    <citation type="journal article" date="2015" name="Nature">
        <title>rRNA introns, odd ribosomes, and small enigmatic genomes across a large radiation of phyla.</title>
        <authorList>
            <person name="Brown C.T."/>
            <person name="Hug L.A."/>
            <person name="Thomas B.C."/>
            <person name="Sharon I."/>
            <person name="Castelle C.J."/>
            <person name="Singh A."/>
            <person name="Wilkins M.J."/>
            <person name="Williams K.H."/>
            <person name="Banfield J.F."/>
        </authorList>
    </citation>
    <scope>NUCLEOTIDE SEQUENCE [LARGE SCALE GENOMIC DNA]</scope>
</reference>
<sequence>MPKNTLQGVIDTNVLIRANITENGSDYSIYKAFLQGKFELLYSDKTLQELNDVLNYPRIFNKYHFSKEKIKEFLASIISFGKFVYAPKKIKICRDSDDDELVSIALAIYTRKPIYIVSGDEDLHALKDKVKGIKIVTANEFLHLLN</sequence>
<evidence type="ECO:0000259" key="1">
    <source>
        <dbReference type="SMART" id="SM00670"/>
    </source>
</evidence>
<dbReference type="STRING" id="1618566.UR35_C0007G0040"/>
<dbReference type="InterPro" id="IPR002850">
    <property type="entry name" value="PIN_toxin-like"/>
</dbReference>
<protein>
    <recommendedName>
        <fullName evidence="1">PIN domain-containing protein</fullName>
    </recommendedName>
</protein>
<organism evidence="2 3">
    <name type="scientific">Candidatus Woesebacteria bacterium GW2011_GWB1_33_22</name>
    <dbReference type="NCBI Taxonomy" id="1618566"/>
    <lineage>
        <taxon>Bacteria</taxon>
        <taxon>Candidatus Woeseibacteriota</taxon>
    </lineage>
</organism>
<evidence type="ECO:0000313" key="3">
    <source>
        <dbReference type="Proteomes" id="UP000034778"/>
    </source>
</evidence>
<accession>A0A0F9ZKK6</accession>
<dbReference type="InterPro" id="IPR002716">
    <property type="entry name" value="PIN_dom"/>
</dbReference>
<dbReference type="PANTHER" id="PTHR34610:SF3">
    <property type="entry name" value="SSL7007 PROTEIN"/>
    <property type="match status" value="1"/>
</dbReference>
<dbReference type="AlphaFoldDB" id="A0A0F9ZKK6"/>
<gene>
    <name evidence="2" type="ORF">UR35_C0007G0040</name>
</gene>
<evidence type="ECO:0000313" key="2">
    <source>
        <dbReference type="EMBL" id="KKP44624.1"/>
    </source>
</evidence>
<dbReference type="PANTHER" id="PTHR34610">
    <property type="entry name" value="SSL7007 PROTEIN"/>
    <property type="match status" value="1"/>
</dbReference>
<dbReference type="Pfam" id="PF13470">
    <property type="entry name" value="PIN_3"/>
    <property type="match status" value="1"/>
</dbReference>
<dbReference type="SUPFAM" id="SSF88723">
    <property type="entry name" value="PIN domain-like"/>
    <property type="match status" value="1"/>
</dbReference>
<proteinExistence type="predicted"/>
<feature type="domain" description="PIN" evidence="1">
    <location>
        <begin position="6"/>
        <end position="125"/>
    </location>
</feature>
<dbReference type="SMART" id="SM00670">
    <property type="entry name" value="PINc"/>
    <property type="match status" value="1"/>
</dbReference>
<dbReference type="InterPro" id="IPR029060">
    <property type="entry name" value="PIN-like_dom_sf"/>
</dbReference>
<name>A0A0F9ZKK6_9BACT</name>
<comment type="caution">
    <text evidence="2">The sequence shown here is derived from an EMBL/GenBank/DDBJ whole genome shotgun (WGS) entry which is preliminary data.</text>
</comment>
<dbReference type="NCBIfam" id="TIGR00305">
    <property type="entry name" value="putative toxin-antitoxin system toxin component, PIN family"/>
    <property type="match status" value="1"/>
</dbReference>
<dbReference type="Proteomes" id="UP000034778">
    <property type="component" value="Unassembled WGS sequence"/>
</dbReference>
<dbReference type="EMBL" id="LBOW01000007">
    <property type="protein sequence ID" value="KKP44624.1"/>
    <property type="molecule type" value="Genomic_DNA"/>
</dbReference>